<evidence type="ECO:0000313" key="2">
    <source>
        <dbReference type="Proteomes" id="UP001317705"/>
    </source>
</evidence>
<accession>A0ABN6VUR1</accession>
<organism evidence="1 2">
    <name type="scientific">Geotalea uraniireducens</name>
    <dbReference type="NCBI Taxonomy" id="351604"/>
    <lineage>
        <taxon>Bacteria</taxon>
        <taxon>Pseudomonadati</taxon>
        <taxon>Thermodesulfobacteriota</taxon>
        <taxon>Desulfuromonadia</taxon>
        <taxon>Geobacterales</taxon>
        <taxon>Geobacteraceae</taxon>
        <taxon>Geotalea</taxon>
    </lineage>
</organism>
<protein>
    <recommendedName>
        <fullName evidence="3">GATA-type domain-containing protein</fullName>
    </recommendedName>
</protein>
<dbReference type="RefSeq" id="WP_282000191.1">
    <property type="nucleotide sequence ID" value="NZ_AP027151.1"/>
</dbReference>
<reference evidence="1 2" key="1">
    <citation type="submission" date="2022-12" db="EMBL/GenBank/DDBJ databases">
        <title>Polyphasic characterization of Geotalea uranireducens NIT-SL11 newly isolated from a complex of sewage sludge and microbially reduced graphene oxide.</title>
        <authorList>
            <person name="Xie L."/>
            <person name="Yoshida N."/>
            <person name="Meng L."/>
        </authorList>
    </citation>
    <scope>NUCLEOTIDE SEQUENCE [LARGE SCALE GENOMIC DNA]</scope>
    <source>
        <strain evidence="1 2">NIT-SL11</strain>
    </source>
</reference>
<proteinExistence type="predicted"/>
<sequence>MNIIPLGDYYAWYCEWCDTKNLVLQQRFAAGTVTCGACHRQFAHPDPQPERERYALAGGL</sequence>
<dbReference type="EMBL" id="AP027151">
    <property type="protein sequence ID" value="BDV44079.1"/>
    <property type="molecule type" value="Genomic_DNA"/>
</dbReference>
<dbReference type="Proteomes" id="UP001317705">
    <property type="component" value="Chromosome"/>
</dbReference>
<keyword evidence="2" id="KW-1185">Reference proteome</keyword>
<evidence type="ECO:0008006" key="3">
    <source>
        <dbReference type="Google" id="ProtNLM"/>
    </source>
</evidence>
<gene>
    <name evidence="1" type="ORF">GURASL_30020</name>
</gene>
<evidence type="ECO:0000313" key="1">
    <source>
        <dbReference type="EMBL" id="BDV44079.1"/>
    </source>
</evidence>
<name>A0ABN6VUR1_9BACT</name>